<organism evidence="3 4">
    <name type="scientific">Didymodactylos carnosus</name>
    <dbReference type="NCBI Taxonomy" id="1234261"/>
    <lineage>
        <taxon>Eukaryota</taxon>
        <taxon>Metazoa</taxon>
        <taxon>Spiralia</taxon>
        <taxon>Gnathifera</taxon>
        <taxon>Rotifera</taxon>
        <taxon>Eurotatoria</taxon>
        <taxon>Bdelloidea</taxon>
        <taxon>Philodinida</taxon>
        <taxon>Philodinidae</taxon>
        <taxon>Didymodactylos</taxon>
    </lineage>
</organism>
<dbReference type="InterPro" id="IPR005162">
    <property type="entry name" value="Retrotrans_gag_dom"/>
</dbReference>
<dbReference type="Gene3D" id="2.40.70.10">
    <property type="entry name" value="Acid Proteases"/>
    <property type="match status" value="1"/>
</dbReference>
<dbReference type="PROSITE" id="PS00141">
    <property type="entry name" value="ASP_PROTEASE"/>
    <property type="match status" value="1"/>
</dbReference>
<feature type="region of interest" description="Disordered" evidence="1">
    <location>
        <begin position="413"/>
        <end position="453"/>
    </location>
</feature>
<dbReference type="CDD" id="cd00303">
    <property type="entry name" value="retropepsin_like"/>
    <property type="match status" value="1"/>
</dbReference>
<dbReference type="Pfam" id="PF13975">
    <property type="entry name" value="gag-asp_proteas"/>
    <property type="match status" value="1"/>
</dbReference>
<accession>A0A8S2U7M6</accession>
<dbReference type="InterPro" id="IPR001969">
    <property type="entry name" value="Aspartic_peptidase_AS"/>
</dbReference>
<feature type="compositionally biased region" description="Low complexity" evidence="1">
    <location>
        <begin position="352"/>
        <end position="369"/>
    </location>
</feature>
<comment type="caution">
    <text evidence="3">The sequence shown here is derived from an EMBL/GenBank/DDBJ whole genome shotgun (WGS) entry which is preliminary data.</text>
</comment>
<dbReference type="InterPro" id="IPR021109">
    <property type="entry name" value="Peptidase_aspartic_dom_sf"/>
</dbReference>
<evidence type="ECO:0000313" key="3">
    <source>
        <dbReference type="EMBL" id="CAF4319911.1"/>
    </source>
</evidence>
<gene>
    <name evidence="3" type="ORF">TMI583_LOCUS39514</name>
</gene>
<evidence type="ECO:0000259" key="2">
    <source>
        <dbReference type="Pfam" id="PF03732"/>
    </source>
</evidence>
<dbReference type="Proteomes" id="UP000682733">
    <property type="component" value="Unassembled WGS sequence"/>
</dbReference>
<protein>
    <recommendedName>
        <fullName evidence="2">Retrotransposon gag domain-containing protein</fullName>
    </recommendedName>
</protein>
<evidence type="ECO:0000313" key="4">
    <source>
        <dbReference type="Proteomes" id="UP000682733"/>
    </source>
</evidence>
<feature type="compositionally biased region" description="Polar residues" evidence="1">
    <location>
        <begin position="9"/>
        <end position="32"/>
    </location>
</feature>
<dbReference type="PANTHER" id="PTHR33194:SF4">
    <property type="entry name" value="CCHC-TYPE DOMAIN-CONTAINING PROTEIN"/>
    <property type="match status" value="1"/>
</dbReference>
<dbReference type="SUPFAM" id="SSF50630">
    <property type="entry name" value="Acid proteases"/>
    <property type="match status" value="1"/>
</dbReference>
<reference evidence="3" key="1">
    <citation type="submission" date="2021-02" db="EMBL/GenBank/DDBJ databases">
        <authorList>
            <person name="Nowell W R."/>
        </authorList>
    </citation>
    <scope>NUCLEOTIDE SEQUENCE</scope>
</reference>
<proteinExistence type="predicted"/>
<sequence length="621" mass="71603">MSTHHRYPTRNTTRIDQTTGELSTQLPSTRRMTSSTMEHLVTDTQESQHLDNRDTANLESHPTVTILKTSDESIFPSFHQPQQPTMTSPSAQTYSLQTEVDYLRKELELLKLQQSQQHMNAAHSYSSNTRSFDRHPLSTIPPLSSCTPMATTPMHFIINTDPLQQMKDFVKPFHGKSDDDVDKWIESIIHYFDVARLPGDKEQLYFQYAPAFLKEYAYKWWTEEKHCIWNWLTFKQLLMEKFGKKNEYLIEQQLDQRKQQFNEPVIKYYYDIIDLCKRYDPNMSDKQKIRKLTNGLRFSLYQDAIKETYATPSEFLTKVQHLENIQKLIELRQSQIDGSTIWKDADSTSSLQQIQLHSSSKSQVSSNDPSSDRSTQRTHNSSPMHDEYFYQTHRPYYSSPNSYPFYQQYSSDLNDQHISPQSSQTQHRYGRQPTTDYNRTYSSSHKPTHPSNGSSFQCYHCGQSGHIALPVNGIRIRCLLDTGATNTFIDSSILHRIRHSPITKIKARFALADGNTTIDVNGKVEIHIRIGHITTTITALISKSLSTPCILGQDWIRKYSVDICHSNKQIVIHTTKSSTTVPMDTDVDNYPFDMQLANAVVIKPYQAIIAKLKSPISSSSQ</sequence>
<dbReference type="GO" id="GO:0006508">
    <property type="term" value="P:proteolysis"/>
    <property type="evidence" value="ECO:0007669"/>
    <property type="project" value="InterPro"/>
</dbReference>
<dbReference type="EMBL" id="CAJOBA010059972">
    <property type="protein sequence ID" value="CAF4319911.1"/>
    <property type="molecule type" value="Genomic_DNA"/>
</dbReference>
<dbReference type="AlphaFoldDB" id="A0A8S2U7M6"/>
<feature type="region of interest" description="Disordered" evidence="1">
    <location>
        <begin position="352"/>
        <end position="385"/>
    </location>
</feature>
<dbReference type="PANTHER" id="PTHR33194">
    <property type="entry name" value="ZINC KNUCKLE DOMAINCONTAINING PROTEIN"/>
    <property type="match status" value="1"/>
</dbReference>
<name>A0A8S2U7M6_9BILA</name>
<feature type="domain" description="Retrotransposon gag" evidence="2">
    <location>
        <begin position="208"/>
        <end position="297"/>
    </location>
</feature>
<feature type="region of interest" description="Disordered" evidence="1">
    <location>
        <begin position="1"/>
        <end position="32"/>
    </location>
</feature>
<dbReference type="GO" id="GO:0004190">
    <property type="term" value="F:aspartic-type endopeptidase activity"/>
    <property type="evidence" value="ECO:0007669"/>
    <property type="project" value="InterPro"/>
</dbReference>
<dbReference type="Pfam" id="PF03732">
    <property type="entry name" value="Retrotrans_gag"/>
    <property type="match status" value="1"/>
</dbReference>
<evidence type="ECO:0000256" key="1">
    <source>
        <dbReference type="SAM" id="MobiDB-lite"/>
    </source>
</evidence>
<feature type="non-terminal residue" evidence="3">
    <location>
        <position position="1"/>
    </location>
</feature>